<evidence type="ECO:0000313" key="3">
    <source>
        <dbReference type="Proteomes" id="UP000076482"/>
    </source>
</evidence>
<protein>
    <submittedName>
        <fullName evidence="2">Uncharacterized protein</fullName>
    </submittedName>
</protein>
<dbReference type="EMBL" id="LJKE01000104">
    <property type="protein sequence ID" value="KZD55629.1"/>
    <property type="molecule type" value="Genomic_DNA"/>
</dbReference>
<sequence>MKKAIISLIVFLVYSMPFTYLIVDQDSGFSLLFTILIVFVQVSIMTYFAMFTVKKTVPIMMAGYTVSILITAYLLYGLNVGVGAGMESYFEPLSPVQSVWVLYVFHIILQTQVVRLAKKHINKQEMKQSNGEEVIQTIV</sequence>
<reference evidence="2 3" key="1">
    <citation type="submission" date="2015-09" db="EMBL/GenBank/DDBJ databases">
        <title>Bacillus cereus food isolates.</title>
        <authorList>
            <person name="Boekhorst J."/>
        </authorList>
    </citation>
    <scope>NUCLEOTIDE SEQUENCE [LARGE SCALE GENOMIC DNA]</scope>
    <source>
        <strain evidence="2 3">B4088</strain>
    </source>
</reference>
<dbReference type="RefSeq" id="WP_063262892.1">
    <property type="nucleotide sequence ID" value="NZ_LJKE01000104.1"/>
</dbReference>
<keyword evidence="1" id="KW-0812">Transmembrane</keyword>
<dbReference type="PATRIC" id="fig|1396.535.peg.5936"/>
<name>A0A164LBA5_BACCE</name>
<dbReference type="AlphaFoldDB" id="A0A164LBA5"/>
<feature type="transmembrane region" description="Helical" evidence="1">
    <location>
        <begin position="98"/>
        <end position="117"/>
    </location>
</feature>
<keyword evidence="1" id="KW-1133">Transmembrane helix</keyword>
<feature type="transmembrane region" description="Helical" evidence="1">
    <location>
        <begin position="29"/>
        <end position="50"/>
    </location>
</feature>
<feature type="transmembrane region" description="Helical" evidence="1">
    <location>
        <begin position="5"/>
        <end position="23"/>
    </location>
</feature>
<dbReference type="Proteomes" id="UP000076482">
    <property type="component" value="Unassembled WGS sequence"/>
</dbReference>
<feature type="transmembrane region" description="Helical" evidence="1">
    <location>
        <begin position="57"/>
        <end position="78"/>
    </location>
</feature>
<accession>A0A164LBA5</accession>
<gene>
    <name evidence="2" type="ORF">B4088_5374</name>
</gene>
<evidence type="ECO:0000313" key="2">
    <source>
        <dbReference type="EMBL" id="KZD55629.1"/>
    </source>
</evidence>
<comment type="caution">
    <text evidence="2">The sequence shown here is derived from an EMBL/GenBank/DDBJ whole genome shotgun (WGS) entry which is preliminary data.</text>
</comment>
<organism evidence="2 3">
    <name type="scientific">Bacillus cereus</name>
    <dbReference type="NCBI Taxonomy" id="1396"/>
    <lineage>
        <taxon>Bacteria</taxon>
        <taxon>Bacillati</taxon>
        <taxon>Bacillota</taxon>
        <taxon>Bacilli</taxon>
        <taxon>Bacillales</taxon>
        <taxon>Bacillaceae</taxon>
        <taxon>Bacillus</taxon>
        <taxon>Bacillus cereus group</taxon>
    </lineage>
</organism>
<keyword evidence="1" id="KW-0472">Membrane</keyword>
<proteinExistence type="predicted"/>
<evidence type="ECO:0000256" key="1">
    <source>
        <dbReference type="SAM" id="Phobius"/>
    </source>
</evidence>